<proteinExistence type="predicted"/>
<keyword evidence="2" id="KW-1185">Reference proteome</keyword>
<evidence type="ECO:0000313" key="1">
    <source>
        <dbReference type="EMBL" id="GAU93042.1"/>
    </source>
</evidence>
<dbReference type="OrthoDB" id="10162601at2759"/>
<reference evidence="1 2" key="1">
    <citation type="journal article" date="2016" name="Nat. Commun.">
        <title>Extremotolerant tardigrade genome and improved radiotolerance of human cultured cells by tardigrade-unique protein.</title>
        <authorList>
            <person name="Hashimoto T."/>
            <person name="Horikawa D.D."/>
            <person name="Saito Y."/>
            <person name="Kuwahara H."/>
            <person name="Kozuka-Hata H."/>
            <person name="Shin-I T."/>
            <person name="Minakuchi Y."/>
            <person name="Ohishi K."/>
            <person name="Motoyama A."/>
            <person name="Aizu T."/>
            <person name="Enomoto A."/>
            <person name="Kondo K."/>
            <person name="Tanaka S."/>
            <person name="Hara Y."/>
            <person name="Koshikawa S."/>
            <person name="Sagara H."/>
            <person name="Miura T."/>
            <person name="Yokobori S."/>
            <person name="Miyagawa K."/>
            <person name="Suzuki Y."/>
            <person name="Kubo T."/>
            <person name="Oyama M."/>
            <person name="Kohara Y."/>
            <person name="Fujiyama A."/>
            <person name="Arakawa K."/>
            <person name="Katayama T."/>
            <person name="Toyoda A."/>
            <person name="Kunieda T."/>
        </authorList>
    </citation>
    <scope>NUCLEOTIDE SEQUENCE [LARGE SCALE GENOMIC DNA]</scope>
    <source>
        <strain evidence="1 2">YOKOZUNA-1</strain>
    </source>
</reference>
<dbReference type="EMBL" id="BDGG01000002">
    <property type="protein sequence ID" value="GAU93042.1"/>
    <property type="molecule type" value="Genomic_DNA"/>
</dbReference>
<dbReference type="AlphaFoldDB" id="A0A1D1UZE8"/>
<comment type="caution">
    <text evidence="1">The sequence shown here is derived from an EMBL/GenBank/DDBJ whole genome shotgun (WGS) entry which is preliminary data.</text>
</comment>
<evidence type="ECO:0000313" key="2">
    <source>
        <dbReference type="Proteomes" id="UP000186922"/>
    </source>
</evidence>
<organism evidence="1 2">
    <name type="scientific">Ramazzottius varieornatus</name>
    <name type="common">Water bear</name>
    <name type="synonym">Tardigrade</name>
    <dbReference type="NCBI Taxonomy" id="947166"/>
    <lineage>
        <taxon>Eukaryota</taxon>
        <taxon>Metazoa</taxon>
        <taxon>Ecdysozoa</taxon>
        <taxon>Tardigrada</taxon>
        <taxon>Eutardigrada</taxon>
        <taxon>Parachela</taxon>
        <taxon>Hypsibioidea</taxon>
        <taxon>Ramazzottiidae</taxon>
        <taxon>Ramazzottius</taxon>
    </lineage>
</organism>
<dbReference type="Proteomes" id="UP000186922">
    <property type="component" value="Unassembled WGS sequence"/>
</dbReference>
<gene>
    <name evidence="1" type="primary">RvY_05038</name>
    <name evidence="1" type="synonym">RvY_05038.1</name>
    <name evidence="1" type="ORF">RvY_05038-1</name>
</gene>
<protein>
    <submittedName>
        <fullName evidence="1">Uncharacterized protein</fullName>
    </submittedName>
</protein>
<accession>A0A1D1UZE8</accession>
<sequence>MNANATPDYYADESIRLTLRKNITKTLNEEAVCMMEEIETSAQNSPNQKTVIVQGYSMWYSYWNPENSVQNFIVDLEKALPVMNKLADITCYIWMPQPPLNLNKQVKWLTQMLDSQMSEINEVARKRLHTDIVYWEGSRNNAAADDDDYYDFAHPGYRILLQDWYDLYEAFGCSQG</sequence>
<name>A0A1D1UZE8_RAMVA</name>